<dbReference type="InterPro" id="IPR045584">
    <property type="entry name" value="Pilin-like"/>
</dbReference>
<feature type="transmembrane region" description="Helical" evidence="1">
    <location>
        <begin position="21"/>
        <end position="40"/>
    </location>
</feature>
<feature type="domain" description="DUF1559" evidence="2">
    <location>
        <begin position="45"/>
        <end position="188"/>
    </location>
</feature>
<dbReference type="NCBIfam" id="TIGR04294">
    <property type="entry name" value="pre_pil_HX9DG"/>
    <property type="match status" value="1"/>
</dbReference>
<evidence type="ECO:0000259" key="2">
    <source>
        <dbReference type="Pfam" id="PF07596"/>
    </source>
</evidence>
<keyword evidence="1" id="KW-1133">Transmembrane helix</keyword>
<keyword evidence="1" id="KW-0472">Membrane</keyword>
<gene>
    <name evidence="3" type="ORF">LzC2_25310</name>
</gene>
<proteinExistence type="predicted"/>
<feature type="domain" description="DUF1559" evidence="2">
    <location>
        <begin position="210"/>
        <end position="239"/>
    </location>
</feature>
<sequence length="268" mass="28363">MTDAPPQARDTWQRKHLPKWGCVHWLAIVTGLALVATLILPPATSHRESGPRTRSQNQLKHLGLAAHNYHAKHGSFPPHVGDTSVSGPGNPAPSWQTAMLPYMDEVKLWRAYDGTKRFDDPANAAVVATEVATFIDPHPYHEGRNIEGGFGLSHFAGNVRVLGEEGAGRLSGIRDGTTQTILAGQIGAFPKPWADPSNLRDTAAGFGTAPQQFGGPHPGGGQVAMCDGSVIFISETIDPAIFAALGTPAGGERLKGGPYGGDWTLDGE</sequence>
<dbReference type="EMBL" id="WTPX01000078">
    <property type="protein sequence ID" value="NNJ26446.1"/>
    <property type="molecule type" value="Genomic_DNA"/>
</dbReference>
<evidence type="ECO:0000313" key="4">
    <source>
        <dbReference type="Proteomes" id="UP000609651"/>
    </source>
</evidence>
<dbReference type="PANTHER" id="PTHR30093:SF2">
    <property type="entry name" value="TYPE II SECRETION SYSTEM PROTEIN H"/>
    <property type="match status" value="1"/>
</dbReference>
<dbReference type="InterPro" id="IPR027558">
    <property type="entry name" value="Pre_pil_HX9DG_C"/>
</dbReference>
<dbReference type="RefSeq" id="WP_171187490.1">
    <property type="nucleotide sequence ID" value="NZ_WTPX01000078.1"/>
</dbReference>
<dbReference type="SUPFAM" id="SSF54523">
    <property type="entry name" value="Pili subunits"/>
    <property type="match status" value="1"/>
</dbReference>
<name>A0ABX1VI21_9PLAN</name>
<comment type="caution">
    <text evidence="3">The sequence shown here is derived from an EMBL/GenBank/DDBJ whole genome shotgun (WGS) entry which is preliminary data.</text>
</comment>
<reference evidence="3 4" key="1">
    <citation type="journal article" date="2020" name="Syst. Appl. Microbiol.">
        <title>Alienimonas chondri sp. nov., a novel planctomycete isolated from the biofilm of the red alga Chondrus crispus.</title>
        <authorList>
            <person name="Vitorino I."/>
            <person name="Albuquerque L."/>
            <person name="Wiegand S."/>
            <person name="Kallscheuer N."/>
            <person name="da Costa M.S."/>
            <person name="Lobo-da-Cunha A."/>
            <person name="Jogler C."/>
            <person name="Lage O.M."/>
        </authorList>
    </citation>
    <scope>NUCLEOTIDE SEQUENCE [LARGE SCALE GENOMIC DNA]</scope>
    <source>
        <strain evidence="3 4">LzC2</strain>
    </source>
</reference>
<organism evidence="3 4">
    <name type="scientific">Alienimonas chondri</name>
    <dbReference type="NCBI Taxonomy" id="2681879"/>
    <lineage>
        <taxon>Bacteria</taxon>
        <taxon>Pseudomonadati</taxon>
        <taxon>Planctomycetota</taxon>
        <taxon>Planctomycetia</taxon>
        <taxon>Planctomycetales</taxon>
        <taxon>Planctomycetaceae</taxon>
        <taxon>Alienimonas</taxon>
    </lineage>
</organism>
<evidence type="ECO:0000313" key="3">
    <source>
        <dbReference type="EMBL" id="NNJ26446.1"/>
    </source>
</evidence>
<protein>
    <recommendedName>
        <fullName evidence="2">DUF1559 domain-containing protein</fullName>
    </recommendedName>
</protein>
<accession>A0ABX1VI21</accession>
<dbReference type="Pfam" id="PF07596">
    <property type="entry name" value="SBP_bac_10"/>
    <property type="match status" value="2"/>
</dbReference>
<dbReference type="InterPro" id="IPR011453">
    <property type="entry name" value="DUF1559"/>
</dbReference>
<evidence type="ECO:0000256" key="1">
    <source>
        <dbReference type="SAM" id="Phobius"/>
    </source>
</evidence>
<keyword evidence="1" id="KW-0812">Transmembrane</keyword>
<keyword evidence="4" id="KW-1185">Reference proteome</keyword>
<dbReference type="Proteomes" id="UP000609651">
    <property type="component" value="Unassembled WGS sequence"/>
</dbReference>
<dbReference type="PANTHER" id="PTHR30093">
    <property type="entry name" value="GENERAL SECRETION PATHWAY PROTEIN G"/>
    <property type="match status" value="1"/>
</dbReference>